<evidence type="ECO:0000313" key="6">
    <source>
        <dbReference type="Proteomes" id="UP001280121"/>
    </source>
</evidence>
<dbReference type="GO" id="GO:0006820">
    <property type="term" value="P:monoatomic anion transport"/>
    <property type="evidence" value="ECO:0007669"/>
    <property type="project" value="TreeGrafter"/>
</dbReference>
<reference evidence="5" key="1">
    <citation type="journal article" date="2023" name="Plant J.">
        <title>Genome sequences and population genomics provide insights into the demographic history, inbreeding, and mutation load of two 'living fossil' tree species of Dipteronia.</title>
        <authorList>
            <person name="Feng Y."/>
            <person name="Comes H.P."/>
            <person name="Chen J."/>
            <person name="Zhu S."/>
            <person name="Lu R."/>
            <person name="Zhang X."/>
            <person name="Li P."/>
            <person name="Qiu J."/>
            <person name="Olsen K.M."/>
            <person name="Qiu Y."/>
        </authorList>
    </citation>
    <scope>NUCLEOTIDE SEQUENCE</scope>
    <source>
        <strain evidence="5">KIB01</strain>
    </source>
</reference>
<proteinExistence type="inferred from homology"/>
<feature type="compositionally biased region" description="Polar residues" evidence="3">
    <location>
        <begin position="131"/>
        <end position="140"/>
    </location>
</feature>
<dbReference type="EMBL" id="JANJYI010000006">
    <property type="protein sequence ID" value="KAK2645263.1"/>
    <property type="molecule type" value="Genomic_DNA"/>
</dbReference>
<dbReference type="GO" id="GO:0050982">
    <property type="term" value="P:detection of mechanical stimulus"/>
    <property type="evidence" value="ECO:0007669"/>
    <property type="project" value="TreeGrafter"/>
</dbReference>
<evidence type="ECO:0000313" key="5">
    <source>
        <dbReference type="EMBL" id="KAK2645263.1"/>
    </source>
</evidence>
<dbReference type="PANTHER" id="PTHR31618:SF7">
    <property type="entry name" value="MECHANOSENSITIVE ION CHANNEL PROTEIN"/>
    <property type="match status" value="1"/>
</dbReference>
<sequence>MESGKGVIDKKGININDVVVPQISDSEDAFLAKSSQKNSNNEGTELENLGCGVQTSTTTSSASPEILISTPTSNMPPKFPTEKVLTRRKSLARSAFSKPKSRLVEPHNANDAKLVEEKTRSSQPQVVILTSPSGAATSPKENLKSGPITPKTPLIGSPKLEDEEDEDDEEVYQTANLKVSEKKFKKMKVLVIIEWVAFVLLTGLLISSLTVNKLQNYMIWG</sequence>
<evidence type="ECO:0000256" key="3">
    <source>
        <dbReference type="SAM" id="MobiDB-lite"/>
    </source>
</evidence>
<feature type="region of interest" description="Disordered" evidence="3">
    <location>
        <begin position="32"/>
        <end position="86"/>
    </location>
</feature>
<evidence type="ECO:0000256" key="4">
    <source>
        <dbReference type="SAM" id="Phobius"/>
    </source>
</evidence>
<feature type="compositionally biased region" description="Polar residues" evidence="3">
    <location>
        <begin position="33"/>
        <end position="43"/>
    </location>
</feature>
<feature type="compositionally biased region" description="Polar residues" evidence="3">
    <location>
        <begin position="53"/>
        <end position="75"/>
    </location>
</feature>
<name>A0AAD9U0K8_9ROSI</name>
<keyword evidence="4" id="KW-1133">Transmembrane helix</keyword>
<dbReference type="Proteomes" id="UP001280121">
    <property type="component" value="Unassembled WGS sequence"/>
</dbReference>
<keyword evidence="6" id="KW-1185">Reference proteome</keyword>
<dbReference type="InterPro" id="IPR016688">
    <property type="entry name" value="MscS-like_plants/fungi"/>
</dbReference>
<comment type="caution">
    <text evidence="5">The sequence shown here is derived from an EMBL/GenBank/DDBJ whole genome shotgun (WGS) entry which is preliminary data.</text>
</comment>
<dbReference type="PANTHER" id="PTHR31618">
    <property type="entry name" value="MECHANOSENSITIVE ION CHANNEL PROTEIN 5"/>
    <property type="match status" value="1"/>
</dbReference>
<evidence type="ECO:0000256" key="1">
    <source>
        <dbReference type="ARBA" id="ARBA00004141"/>
    </source>
</evidence>
<dbReference type="GO" id="GO:0008381">
    <property type="term" value="F:mechanosensitive monoatomic ion channel activity"/>
    <property type="evidence" value="ECO:0007669"/>
    <property type="project" value="TreeGrafter"/>
</dbReference>
<dbReference type="AlphaFoldDB" id="A0AAD9U0K8"/>
<organism evidence="5 6">
    <name type="scientific">Dipteronia dyeriana</name>
    <dbReference type="NCBI Taxonomy" id="168575"/>
    <lineage>
        <taxon>Eukaryota</taxon>
        <taxon>Viridiplantae</taxon>
        <taxon>Streptophyta</taxon>
        <taxon>Embryophyta</taxon>
        <taxon>Tracheophyta</taxon>
        <taxon>Spermatophyta</taxon>
        <taxon>Magnoliopsida</taxon>
        <taxon>eudicotyledons</taxon>
        <taxon>Gunneridae</taxon>
        <taxon>Pentapetalae</taxon>
        <taxon>rosids</taxon>
        <taxon>malvids</taxon>
        <taxon>Sapindales</taxon>
        <taxon>Sapindaceae</taxon>
        <taxon>Hippocastanoideae</taxon>
        <taxon>Acereae</taxon>
        <taxon>Dipteronia</taxon>
    </lineage>
</organism>
<feature type="transmembrane region" description="Helical" evidence="4">
    <location>
        <begin position="189"/>
        <end position="211"/>
    </location>
</feature>
<comment type="subcellular location">
    <subcellularLocation>
        <location evidence="1">Membrane</location>
        <topology evidence="1">Multi-pass membrane protein</topology>
    </subcellularLocation>
</comment>
<keyword evidence="4" id="KW-0812">Transmembrane</keyword>
<protein>
    <submittedName>
        <fullName evidence="5">Uncharacterized protein</fullName>
    </submittedName>
</protein>
<feature type="region of interest" description="Disordered" evidence="3">
    <location>
        <begin position="131"/>
        <end position="166"/>
    </location>
</feature>
<comment type="similarity">
    <text evidence="2">Belongs to the MscS (TC 1.A.23) family.</text>
</comment>
<accession>A0AAD9U0K8</accession>
<evidence type="ECO:0000256" key="2">
    <source>
        <dbReference type="ARBA" id="ARBA00008017"/>
    </source>
</evidence>
<keyword evidence="4" id="KW-0472">Membrane</keyword>
<gene>
    <name evidence="5" type="ORF">Ddye_020458</name>
</gene>
<dbReference type="GO" id="GO:0005886">
    <property type="term" value="C:plasma membrane"/>
    <property type="evidence" value="ECO:0007669"/>
    <property type="project" value="TreeGrafter"/>
</dbReference>